<feature type="compositionally biased region" description="Low complexity" evidence="1">
    <location>
        <begin position="48"/>
        <end position="77"/>
    </location>
</feature>
<feature type="compositionally biased region" description="Gly residues" evidence="1">
    <location>
        <begin position="22"/>
        <end position="31"/>
    </location>
</feature>
<proteinExistence type="predicted"/>
<organism evidence="2 3">
    <name type="scientific">Halobium salinum</name>
    <dbReference type="NCBI Taxonomy" id="1364940"/>
    <lineage>
        <taxon>Archaea</taxon>
        <taxon>Methanobacteriati</taxon>
        <taxon>Methanobacteriota</taxon>
        <taxon>Stenosarchaea group</taxon>
        <taxon>Halobacteria</taxon>
        <taxon>Halobacteriales</taxon>
        <taxon>Haloferacaceae</taxon>
        <taxon>Halobium</taxon>
    </lineage>
</organism>
<reference evidence="2 3" key="1">
    <citation type="journal article" date="2019" name="Int. J. Syst. Evol. Microbiol.">
        <title>The Global Catalogue of Microorganisms (GCM) 10K type strain sequencing project: providing services to taxonomists for standard genome sequencing and annotation.</title>
        <authorList>
            <consortium name="The Broad Institute Genomics Platform"/>
            <consortium name="The Broad Institute Genome Sequencing Center for Infectious Disease"/>
            <person name="Wu L."/>
            <person name="Ma J."/>
        </authorList>
    </citation>
    <scope>NUCLEOTIDE SEQUENCE [LARGE SCALE GENOMIC DNA]</scope>
    <source>
        <strain evidence="2 3">CGMCC 1.12553</strain>
    </source>
</reference>
<dbReference type="RefSeq" id="WP_267624808.1">
    <property type="nucleotide sequence ID" value="NZ_JAODIW010000010.1"/>
</dbReference>
<gene>
    <name evidence="2" type="ORF">ACFO0N_00660</name>
</gene>
<accession>A0ABD5P6T8</accession>
<feature type="compositionally biased region" description="Basic and acidic residues" evidence="1">
    <location>
        <begin position="114"/>
        <end position="126"/>
    </location>
</feature>
<dbReference type="Proteomes" id="UP001595921">
    <property type="component" value="Unassembled WGS sequence"/>
</dbReference>
<sequence>MKRRSLLGALGGVAVGWFGATLLGGRGGSSGGADSTDDVDDAGSELPAEATTTAEAADGVTETAVETETTVGESPTAEPTPPPTPTPERTTTPSGTPTATPEPTPTETPAARRTKVDLDVRGHSSDPETSYTVLHTVTNDHEFPVRVTFWVGISLRDGSNLRETLTVELGPGGVANDSTTFTDYEPTATGWKGGLVSVERS</sequence>
<evidence type="ECO:0000313" key="2">
    <source>
        <dbReference type="EMBL" id="MFC4356455.1"/>
    </source>
</evidence>
<name>A0ABD5P6T8_9EURY</name>
<keyword evidence="3" id="KW-1185">Reference proteome</keyword>
<feature type="compositionally biased region" description="Low complexity" evidence="1">
    <location>
        <begin position="87"/>
        <end position="99"/>
    </location>
</feature>
<feature type="region of interest" description="Disordered" evidence="1">
    <location>
        <begin position="21"/>
        <end position="127"/>
    </location>
</feature>
<evidence type="ECO:0000313" key="3">
    <source>
        <dbReference type="Proteomes" id="UP001595921"/>
    </source>
</evidence>
<dbReference type="AlphaFoldDB" id="A0ABD5P6T8"/>
<evidence type="ECO:0000256" key="1">
    <source>
        <dbReference type="SAM" id="MobiDB-lite"/>
    </source>
</evidence>
<comment type="caution">
    <text evidence="2">The sequence shown here is derived from an EMBL/GenBank/DDBJ whole genome shotgun (WGS) entry which is preliminary data.</text>
</comment>
<dbReference type="EMBL" id="JBHSDS010000001">
    <property type="protein sequence ID" value="MFC4356455.1"/>
    <property type="molecule type" value="Genomic_DNA"/>
</dbReference>
<protein>
    <submittedName>
        <fullName evidence="2">Uncharacterized protein</fullName>
    </submittedName>
</protein>